<dbReference type="AlphaFoldDB" id="A0A392V675"/>
<evidence type="ECO:0000313" key="3">
    <source>
        <dbReference type="Proteomes" id="UP000265520"/>
    </source>
</evidence>
<organism evidence="2 3">
    <name type="scientific">Trifolium medium</name>
    <dbReference type="NCBI Taxonomy" id="97028"/>
    <lineage>
        <taxon>Eukaryota</taxon>
        <taxon>Viridiplantae</taxon>
        <taxon>Streptophyta</taxon>
        <taxon>Embryophyta</taxon>
        <taxon>Tracheophyta</taxon>
        <taxon>Spermatophyta</taxon>
        <taxon>Magnoliopsida</taxon>
        <taxon>eudicotyledons</taxon>
        <taxon>Gunneridae</taxon>
        <taxon>Pentapetalae</taxon>
        <taxon>rosids</taxon>
        <taxon>fabids</taxon>
        <taxon>Fabales</taxon>
        <taxon>Fabaceae</taxon>
        <taxon>Papilionoideae</taxon>
        <taxon>50 kb inversion clade</taxon>
        <taxon>NPAAA clade</taxon>
        <taxon>Hologalegina</taxon>
        <taxon>IRL clade</taxon>
        <taxon>Trifolieae</taxon>
        <taxon>Trifolium</taxon>
    </lineage>
</organism>
<name>A0A392V675_9FABA</name>
<proteinExistence type="predicted"/>
<protein>
    <submittedName>
        <fullName evidence="2">Uncharacterized protein</fullName>
    </submittedName>
</protein>
<feature type="region of interest" description="Disordered" evidence="1">
    <location>
        <begin position="1"/>
        <end position="66"/>
    </location>
</feature>
<accession>A0A392V675</accession>
<keyword evidence="3" id="KW-1185">Reference proteome</keyword>
<comment type="caution">
    <text evidence="2">The sequence shown here is derived from an EMBL/GenBank/DDBJ whole genome shotgun (WGS) entry which is preliminary data.</text>
</comment>
<dbReference type="Proteomes" id="UP000265520">
    <property type="component" value="Unassembled WGS sequence"/>
</dbReference>
<dbReference type="EMBL" id="LXQA011073705">
    <property type="protein sequence ID" value="MCI83717.1"/>
    <property type="molecule type" value="Genomic_DNA"/>
</dbReference>
<reference evidence="2 3" key="1">
    <citation type="journal article" date="2018" name="Front. Plant Sci.">
        <title>Red Clover (Trifolium pratense) and Zigzag Clover (T. medium) - A Picture of Genomic Similarities and Differences.</title>
        <authorList>
            <person name="Dluhosova J."/>
            <person name="Istvanek J."/>
            <person name="Nedelnik J."/>
            <person name="Repkova J."/>
        </authorList>
    </citation>
    <scope>NUCLEOTIDE SEQUENCE [LARGE SCALE GENOMIC DNA]</scope>
    <source>
        <strain evidence="3">cv. 10/8</strain>
        <tissue evidence="2">Leaf</tissue>
    </source>
</reference>
<evidence type="ECO:0000313" key="2">
    <source>
        <dbReference type="EMBL" id="MCI83717.1"/>
    </source>
</evidence>
<sequence>MSQISARPGMKIHHVLKRTGPEAASRVPLQSVDPAPHQSHPAAVGDAPGSPDSRCPAHESGAPAVS</sequence>
<evidence type="ECO:0000256" key="1">
    <source>
        <dbReference type="SAM" id="MobiDB-lite"/>
    </source>
</evidence>
<feature type="non-terminal residue" evidence="2">
    <location>
        <position position="66"/>
    </location>
</feature>